<accession>M1D813</accession>
<feature type="region of interest" description="Disordered" evidence="1">
    <location>
        <begin position="90"/>
        <end position="118"/>
    </location>
</feature>
<protein>
    <submittedName>
        <fullName evidence="2">Uncharacterized protein</fullName>
    </submittedName>
</protein>
<evidence type="ECO:0000256" key="1">
    <source>
        <dbReference type="SAM" id="MobiDB-lite"/>
    </source>
</evidence>
<dbReference type="Gramene" id="PGSC0003DMT400084779">
    <property type="protein sequence ID" value="PGSC0003DMT400084779"/>
    <property type="gene ID" value="PGSC0003DMG400034350"/>
</dbReference>
<keyword evidence="3" id="KW-1185">Reference proteome</keyword>
<sequence length="140" mass="15900">MSLINSKVSQKATSSSIHLEDIPEGSPLYAGLQVYLSQKQSDTFSSIAKDAIDDIRSRISIQDGNKEEMIKEYLEEFRKNLLLNITHYEKSDTSMRSETSDDVADDAQEAQPCESEKIVSEDMLSKAEDFLRELKKKDKM</sequence>
<evidence type="ECO:0000313" key="3">
    <source>
        <dbReference type="Proteomes" id="UP000011115"/>
    </source>
</evidence>
<proteinExistence type="predicted"/>
<feature type="compositionally biased region" description="Polar residues" evidence="1">
    <location>
        <begin position="1"/>
        <end position="17"/>
    </location>
</feature>
<dbReference type="AlphaFoldDB" id="M1D813"/>
<organism evidence="2 3">
    <name type="scientific">Solanum tuberosum</name>
    <name type="common">Potato</name>
    <dbReference type="NCBI Taxonomy" id="4113"/>
    <lineage>
        <taxon>Eukaryota</taxon>
        <taxon>Viridiplantae</taxon>
        <taxon>Streptophyta</taxon>
        <taxon>Embryophyta</taxon>
        <taxon>Tracheophyta</taxon>
        <taxon>Spermatophyta</taxon>
        <taxon>Magnoliopsida</taxon>
        <taxon>eudicotyledons</taxon>
        <taxon>Gunneridae</taxon>
        <taxon>Pentapetalae</taxon>
        <taxon>asterids</taxon>
        <taxon>lamiids</taxon>
        <taxon>Solanales</taxon>
        <taxon>Solanaceae</taxon>
        <taxon>Solanoideae</taxon>
        <taxon>Solaneae</taxon>
        <taxon>Solanum</taxon>
    </lineage>
</organism>
<dbReference type="PaxDb" id="4113-PGSC0003DMT400084779"/>
<dbReference type="Proteomes" id="UP000011115">
    <property type="component" value="Unassembled WGS sequence"/>
</dbReference>
<reference evidence="3" key="1">
    <citation type="journal article" date="2011" name="Nature">
        <title>Genome sequence and analysis of the tuber crop potato.</title>
        <authorList>
            <consortium name="The Potato Genome Sequencing Consortium"/>
        </authorList>
    </citation>
    <scope>NUCLEOTIDE SEQUENCE [LARGE SCALE GENOMIC DNA]</scope>
    <source>
        <strain evidence="3">cv. DM1-3 516 R44</strain>
    </source>
</reference>
<dbReference type="EnsemblPlants" id="PGSC0003DMT400084779">
    <property type="protein sequence ID" value="PGSC0003DMT400084779"/>
    <property type="gene ID" value="PGSC0003DMG400034350"/>
</dbReference>
<dbReference type="InParanoid" id="M1D813"/>
<evidence type="ECO:0000313" key="2">
    <source>
        <dbReference type="EnsemblPlants" id="PGSC0003DMT400084779"/>
    </source>
</evidence>
<dbReference type="HOGENOM" id="CLU_119755_0_0_1"/>
<feature type="region of interest" description="Disordered" evidence="1">
    <location>
        <begin position="1"/>
        <end position="22"/>
    </location>
</feature>
<feature type="compositionally biased region" description="Basic and acidic residues" evidence="1">
    <location>
        <begin position="90"/>
        <end position="99"/>
    </location>
</feature>
<reference evidence="2" key="2">
    <citation type="submission" date="2015-06" db="UniProtKB">
        <authorList>
            <consortium name="EnsemblPlants"/>
        </authorList>
    </citation>
    <scope>IDENTIFICATION</scope>
    <source>
        <strain evidence="2">DM1-3 516 R44</strain>
    </source>
</reference>
<name>M1D813_SOLTU</name>